<evidence type="ECO:0000313" key="3">
    <source>
        <dbReference type="Proteomes" id="UP000037326"/>
    </source>
</evidence>
<dbReference type="EMBL" id="LFXJ01000002">
    <property type="protein sequence ID" value="KMY33571.1"/>
    <property type="molecule type" value="Genomic_DNA"/>
</dbReference>
<sequence length="313" mass="34818">MPNNQTKALVQGSMMVAIFTILMLISAYVPFIFIVSLIFAPLPIAWYSANYKRSSSIFVAVVGCILTTLTSGITMVPFAFILALLGVVIGSAINLKKSKLYLFMSSGVTVLLSMAIVYVAYVQFAGINIISMSMEMLRESYEQSNELAKTMTGQEAFQPEIIEAMLKTIELTIPATVTISAFMTAFIIITLNLPILKRLGLDVPKFAPFQNMRLPRSILWYYMIVLCINLFMRPEAGSTLDIIVLNVSYVLWMLLILQGISFIHYFISKKEMPNGVKWVATLLALPLSSFMILLGIVDLGFDVRSLVKGKTKE</sequence>
<dbReference type="PANTHER" id="PTHR41324:SF1">
    <property type="entry name" value="DUF2232 DOMAIN-CONTAINING PROTEIN"/>
    <property type="match status" value="1"/>
</dbReference>
<comment type="caution">
    <text evidence="2">The sequence shown here is derived from an EMBL/GenBank/DDBJ whole genome shotgun (WGS) entry which is preliminary data.</text>
</comment>
<proteinExistence type="predicted"/>
<feature type="transmembrane region" description="Helical" evidence="1">
    <location>
        <begin position="12"/>
        <end position="45"/>
    </location>
</feature>
<name>A0A0K9FHG6_9BACI</name>
<keyword evidence="1" id="KW-0812">Transmembrane</keyword>
<keyword evidence="1" id="KW-0472">Membrane</keyword>
<feature type="transmembrane region" description="Helical" evidence="1">
    <location>
        <begin position="100"/>
        <end position="124"/>
    </location>
</feature>
<feature type="transmembrane region" description="Helical" evidence="1">
    <location>
        <begin position="57"/>
        <end position="88"/>
    </location>
</feature>
<dbReference type="OrthoDB" id="2987886at2"/>
<organism evidence="2 3">
    <name type="scientific">Lysinibacillus xylanilyticus</name>
    <dbReference type="NCBI Taxonomy" id="582475"/>
    <lineage>
        <taxon>Bacteria</taxon>
        <taxon>Bacillati</taxon>
        <taxon>Bacillota</taxon>
        <taxon>Bacilli</taxon>
        <taxon>Bacillales</taxon>
        <taxon>Bacillaceae</taxon>
        <taxon>Lysinibacillus</taxon>
    </lineage>
</organism>
<dbReference type="PATRIC" id="fig|582475.4.peg.3613"/>
<accession>A0A0K9FHG6</accession>
<dbReference type="RefSeq" id="WP_049662617.1">
    <property type="nucleotide sequence ID" value="NZ_JBIVOC010000005.1"/>
</dbReference>
<dbReference type="GeneID" id="96596770"/>
<evidence type="ECO:0000256" key="1">
    <source>
        <dbReference type="SAM" id="Phobius"/>
    </source>
</evidence>
<evidence type="ECO:0000313" key="2">
    <source>
        <dbReference type="EMBL" id="KMY33571.1"/>
    </source>
</evidence>
<dbReference type="AlphaFoldDB" id="A0A0K9FHG6"/>
<feature type="transmembrane region" description="Helical" evidence="1">
    <location>
        <begin position="214"/>
        <end position="231"/>
    </location>
</feature>
<dbReference type="InterPro" id="IPR018710">
    <property type="entry name" value="DUF2232"/>
</dbReference>
<feature type="transmembrane region" description="Helical" evidence="1">
    <location>
        <begin position="243"/>
        <end position="266"/>
    </location>
</feature>
<feature type="transmembrane region" description="Helical" evidence="1">
    <location>
        <begin position="173"/>
        <end position="193"/>
    </location>
</feature>
<keyword evidence="1" id="KW-1133">Transmembrane helix</keyword>
<feature type="transmembrane region" description="Helical" evidence="1">
    <location>
        <begin position="278"/>
        <end position="297"/>
    </location>
</feature>
<protein>
    <submittedName>
        <fullName evidence="2">Membrane protein</fullName>
    </submittedName>
</protein>
<dbReference type="PANTHER" id="PTHR41324">
    <property type="entry name" value="MEMBRANE PROTEIN-RELATED"/>
    <property type="match status" value="1"/>
</dbReference>
<dbReference type="Proteomes" id="UP000037326">
    <property type="component" value="Unassembled WGS sequence"/>
</dbReference>
<gene>
    <name evidence="2" type="ORF">ACZ11_00335</name>
</gene>
<reference evidence="3" key="1">
    <citation type="submission" date="2015-07" db="EMBL/GenBank/DDBJ databases">
        <authorList>
            <consortium name="Consortium for Microbial Forensics and Genomics (microFORGE)"/>
            <person name="Knight B.M."/>
            <person name="Roberts D.P."/>
            <person name="Lin D."/>
            <person name="Hari K."/>
            <person name="Fletcher J."/>
            <person name="Melcher U."/>
            <person name="Blagden T."/>
            <person name="Winegar R.A."/>
        </authorList>
    </citation>
    <scope>NUCLEOTIDE SEQUENCE [LARGE SCALE GENOMIC DNA]</scope>
    <source>
        <strain evidence="3">DSM 23493</strain>
    </source>
</reference>
<dbReference type="Pfam" id="PF09991">
    <property type="entry name" value="DUF2232"/>
    <property type="match status" value="1"/>
</dbReference>